<evidence type="ECO:0000313" key="2">
    <source>
        <dbReference type="EMBL" id="VDP25546.1"/>
    </source>
</evidence>
<gene>
    <name evidence="2" type="ORF">SBAD_LOCUS9746</name>
</gene>
<proteinExistence type="predicted"/>
<reference evidence="2 3" key="2">
    <citation type="submission" date="2018-11" db="EMBL/GenBank/DDBJ databases">
        <authorList>
            <consortium name="Pathogen Informatics"/>
        </authorList>
    </citation>
    <scope>NUCLEOTIDE SEQUENCE [LARGE SCALE GENOMIC DNA]</scope>
</reference>
<evidence type="ECO:0000313" key="3">
    <source>
        <dbReference type="Proteomes" id="UP000270296"/>
    </source>
</evidence>
<dbReference type="AlphaFoldDB" id="A0A183J1J8"/>
<protein>
    <submittedName>
        <fullName evidence="4">Protein aurora borealis</fullName>
    </submittedName>
</protein>
<evidence type="ECO:0000313" key="4">
    <source>
        <dbReference type="WBParaSite" id="SBAD_0001009601-mRNA-1"/>
    </source>
</evidence>
<feature type="compositionally biased region" description="Polar residues" evidence="1">
    <location>
        <begin position="224"/>
        <end position="244"/>
    </location>
</feature>
<dbReference type="Proteomes" id="UP000270296">
    <property type="component" value="Unassembled WGS sequence"/>
</dbReference>
<keyword evidence="3" id="KW-1185">Reference proteome</keyword>
<sequence length="354" mass="39191">MPLTVLEKRLSSGTPLCFSPTVEENDCEVNLPLSEDTIYHQDEEVAGERLPSKQSKSNHNVISSSAEVGKDHAKQVSKVVQVSLLDSTDSKPLDNGNQRPAYDVLVKLDETYNGLEQLFASSSPLIGTPNRHSPAKIFKNIIPKMEDTSNDIYDSAIRSNQWVTAPCFLRETVEESEEKTDTLNESTSESIETIDLVSDSDTTETELEKEQEISESSPAVEVDTATSLAETSNTLPSSRTQTSYKNGDTESDIVFCVTQLIDMVIMNISDDNEMFENEEADVVEKTAANEAFYSETVASLKSVISPNAEEHHSDETAEVKFKRYDKKFTSRKRFTHCGDGQLVIIDADVAASEH</sequence>
<name>A0A183J1J8_9BILA</name>
<organism evidence="4">
    <name type="scientific">Soboliphyme baturini</name>
    <dbReference type="NCBI Taxonomy" id="241478"/>
    <lineage>
        <taxon>Eukaryota</taxon>
        <taxon>Metazoa</taxon>
        <taxon>Ecdysozoa</taxon>
        <taxon>Nematoda</taxon>
        <taxon>Enoplea</taxon>
        <taxon>Dorylaimia</taxon>
        <taxon>Dioctophymatida</taxon>
        <taxon>Dioctophymatoidea</taxon>
        <taxon>Soboliphymatidae</taxon>
        <taxon>Soboliphyme</taxon>
    </lineage>
</organism>
<reference evidence="4" key="1">
    <citation type="submission" date="2016-06" db="UniProtKB">
        <authorList>
            <consortium name="WormBaseParasite"/>
        </authorList>
    </citation>
    <scope>IDENTIFICATION</scope>
</reference>
<dbReference type="EMBL" id="UZAM01013112">
    <property type="protein sequence ID" value="VDP25546.1"/>
    <property type="molecule type" value="Genomic_DNA"/>
</dbReference>
<dbReference type="WBParaSite" id="SBAD_0001009601-mRNA-1">
    <property type="protein sequence ID" value="SBAD_0001009601-mRNA-1"/>
    <property type="gene ID" value="SBAD_0001009601"/>
</dbReference>
<feature type="region of interest" description="Disordered" evidence="1">
    <location>
        <begin position="173"/>
        <end position="244"/>
    </location>
</feature>
<evidence type="ECO:0000256" key="1">
    <source>
        <dbReference type="SAM" id="MobiDB-lite"/>
    </source>
</evidence>
<accession>A0A183J1J8</accession>